<keyword evidence="8" id="KW-0723">Serine/threonine-protein kinase</keyword>
<dbReference type="InterPro" id="IPR000719">
    <property type="entry name" value="Prot_kinase_dom"/>
</dbReference>
<dbReference type="GO" id="GO:0005524">
    <property type="term" value="F:ATP binding"/>
    <property type="evidence" value="ECO:0007669"/>
    <property type="project" value="UniProtKB-UniRule"/>
</dbReference>
<reference evidence="8" key="1">
    <citation type="submission" date="2023-02" db="EMBL/GenBank/DDBJ databases">
        <title>Kitasatospora phosalacinea NBRC 14362.</title>
        <authorList>
            <person name="Ichikawa N."/>
            <person name="Sato H."/>
            <person name="Tonouchi N."/>
        </authorList>
    </citation>
    <scope>NUCLEOTIDE SEQUENCE</scope>
    <source>
        <strain evidence="8">NBRC 14362</strain>
    </source>
</reference>
<evidence type="ECO:0000313" key="8">
    <source>
        <dbReference type="EMBL" id="GLW53523.1"/>
    </source>
</evidence>
<dbReference type="EMBL" id="BSRX01000007">
    <property type="protein sequence ID" value="GLW53523.1"/>
    <property type="molecule type" value="Genomic_DNA"/>
</dbReference>
<evidence type="ECO:0000256" key="4">
    <source>
        <dbReference type="ARBA" id="ARBA00022840"/>
    </source>
</evidence>
<feature type="compositionally biased region" description="Pro residues" evidence="6">
    <location>
        <begin position="305"/>
        <end position="325"/>
    </location>
</feature>
<protein>
    <submittedName>
        <fullName evidence="8">Serine/threonine protein kinase</fullName>
    </submittedName>
</protein>
<dbReference type="PROSITE" id="PS50011">
    <property type="entry name" value="PROTEIN_KINASE_DOM"/>
    <property type="match status" value="1"/>
</dbReference>
<feature type="binding site" evidence="5">
    <location>
        <position position="43"/>
    </location>
    <ligand>
        <name>ATP</name>
        <dbReference type="ChEBI" id="CHEBI:30616"/>
    </ligand>
</feature>
<evidence type="ECO:0000259" key="7">
    <source>
        <dbReference type="PROSITE" id="PS50011"/>
    </source>
</evidence>
<name>A0A9W6PEM6_9ACTN</name>
<evidence type="ECO:0000256" key="3">
    <source>
        <dbReference type="ARBA" id="ARBA00022777"/>
    </source>
</evidence>
<evidence type="ECO:0000256" key="6">
    <source>
        <dbReference type="SAM" id="MobiDB-lite"/>
    </source>
</evidence>
<dbReference type="PROSITE" id="PS00107">
    <property type="entry name" value="PROTEIN_KINASE_ATP"/>
    <property type="match status" value="1"/>
</dbReference>
<dbReference type="SMART" id="SM00220">
    <property type="entry name" value="S_TKc"/>
    <property type="match status" value="1"/>
</dbReference>
<dbReference type="Proteomes" id="UP001165143">
    <property type="component" value="Unassembled WGS sequence"/>
</dbReference>
<proteinExistence type="predicted"/>
<dbReference type="InterPro" id="IPR008271">
    <property type="entry name" value="Ser/Thr_kinase_AS"/>
</dbReference>
<evidence type="ECO:0000256" key="2">
    <source>
        <dbReference type="ARBA" id="ARBA00022741"/>
    </source>
</evidence>
<dbReference type="InterPro" id="IPR017441">
    <property type="entry name" value="Protein_kinase_ATP_BS"/>
</dbReference>
<evidence type="ECO:0000313" key="9">
    <source>
        <dbReference type="Proteomes" id="UP001165143"/>
    </source>
</evidence>
<dbReference type="CDD" id="cd14014">
    <property type="entry name" value="STKc_PknB_like"/>
    <property type="match status" value="1"/>
</dbReference>
<keyword evidence="1" id="KW-0808">Transferase</keyword>
<dbReference type="PROSITE" id="PS00108">
    <property type="entry name" value="PROTEIN_KINASE_ST"/>
    <property type="match status" value="1"/>
</dbReference>
<dbReference type="PANTHER" id="PTHR43289:SF34">
    <property type="entry name" value="SERINE_THREONINE-PROTEIN KINASE YBDM-RELATED"/>
    <property type="match status" value="1"/>
</dbReference>
<dbReference type="AlphaFoldDB" id="A0A9W6PEM6"/>
<keyword evidence="4 5" id="KW-0067">ATP-binding</keyword>
<dbReference type="SUPFAM" id="SSF56112">
    <property type="entry name" value="Protein kinase-like (PK-like)"/>
    <property type="match status" value="1"/>
</dbReference>
<dbReference type="Gene3D" id="3.30.200.20">
    <property type="entry name" value="Phosphorylase Kinase, domain 1"/>
    <property type="match status" value="1"/>
</dbReference>
<feature type="region of interest" description="Disordered" evidence="6">
    <location>
        <begin position="303"/>
        <end position="368"/>
    </location>
</feature>
<feature type="domain" description="Protein kinase" evidence="7">
    <location>
        <begin position="15"/>
        <end position="281"/>
    </location>
</feature>
<dbReference type="InterPro" id="IPR011009">
    <property type="entry name" value="Kinase-like_dom_sf"/>
</dbReference>
<keyword evidence="2 5" id="KW-0547">Nucleotide-binding</keyword>
<dbReference type="PANTHER" id="PTHR43289">
    <property type="entry name" value="MITOGEN-ACTIVATED PROTEIN KINASE KINASE KINASE 20-RELATED"/>
    <property type="match status" value="1"/>
</dbReference>
<dbReference type="GO" id="GO:0004674">
    <property type="term" value="F:protein serine/threonine kinase activity"/>
    <property type="evidence" value="ECO:0007669"/>
    <property type="project" value="UniProtKB-KW"/>
</dbReference>
<dbReference type="Gene3D" id="1.10.510.10">
    <property type="entry name" value="Transferase(Phosphotransferase) domain 1"/>
    <property type="match status" value="1"/>
</dbReference>
<sequence length="566" mass="57856">METLGEGDPQVIGPYRLLGRLGAGGMGEVFLGRTAGGRTVAVKTVRQEFAAEREFRQRFRQEVAAAQRVGGRWTAPVLDADTEGPQPWVATGYVAGPSLTDAVHRFGALPPDTVRALGTGLADALEAVHALGLVHRDVKPSNVLLALDGPRLIDFGISRALDATSALTRSGYVVGSPGFMSPEQAKGRPSGPAGDVFGFGAVLAFAATGRAPFGEQDSAAGLLYRIVHEEPELGGLDGDLLGLVRACLDKEPERRPTPAEARARLERSAAGLTRLGERGWLPGAVSEEVARMAVALLDLESRPAPVQPPPPTVLAAPTPAPPPQAPSAAPTAPYPAPPPSFGPPPNPYAGQTPPGAYPAPIPNPYAGQTPPGAYPYPVVVQQPSRRRVGPLVATGVVAAVLAGLGVWAATGGPGGSGKPSAEASGKASTPAGHDSGRAEAPPSPSSSAEEDGDAVAEAFLGTFEGTVSTAGNGLQIVMRFTVHQGAVGDSIAYVETDGGLGTGQVMCTNEASLVSATQTRLVARTVVDTLSVGCTPLTGDGVVTPNKDGSLHFVQQGFTGDLERDS</sequence>
<organism evidence="8 9">
    <name type="scientific">Kitasatospora phosalacinea</name>
    <dbReference type="NCBI Taxonomy" id="2065"/>
    <lineage>
        <taxon>Bacteria</taxon>
        <taxon>Bacillati</taxon>
        <taxon>Actinomycetota</taxon>
        <taxon>Actinomycetes</taxon>
        <taxon>Kitasatosporales</taxon>
        <taxon>Streptomycetaceae</taxon>
        <taxon>Kitasatospora</taxon>
    </lineage>
</organism>
<feature type="compositionally biased region" description="Pro residues" evidence="6">
    <location>
        <begin position="332"/>
        <end position="347"/>
    </location>
</feature>
<feature type="region of interest" description="Disordered" evidence="6">
    <location>
        <begin position="412"/>
        <end position="452"/>
    </location>
</feature>
<dbReference type="RefSeq" id="WP_285678240.1">
    <property type="nucleotide sequence ID" value="NZ_BSRX01000007.1"/>
</dbReference>
<evidence type="ECO:0000256" key="5">
    <source>
        <dbReference type="PROSITE-ProRule" id="PRU10141"/>
    </source>
</evidence>
<comment type="caution">
    <text evidence="8">The sequence shown here is derived from an EMBL/GenBank/DDBJ whole genome shotgun (WGS) entry which is preliminary data.</text>
</comment>
<keyword evidence="3 8" id="KW-0418">Kinase</keyword>
<gene>
    <name evidence="8" type="ORF">Kpho01_15340</name>
</gene>
<accession>A0A9W6PEM6</accession>
<dbReference type="Pfam" id="PF00069">
    <property type="entry name" value="Pkinase"/>
    <property type="match status" value="1"/>
</dbReference>
<evidence type="ECO:0000256" key="1">
    <source>
        <dbReference type="ARBA" id="ARBA00022679"/>
    </source>
</evidence>